<dbReference type="EMBL" id="BPFH01000001">
    <property type="protein sequence ID" value="GIT93398.1"/>
    <property type="molecule type" value="Genomic_DNA"/>
</dbReference>
<comment type="caution">
    <text evidence="1">The sequence shown here is derived from an EMBL/GenBank/DDBJ whole genome shotgun (WGS) entry which is preliminary data.</text>
</comment>
<organism evidence="1 2">
    <name type="scientific">Jannaschia pagri</name>
    <dbReference type="NCBI Taxonomy" id="2829797"/>
    <lineage>
        <taxon>Bacteria</taxon>
        <taxon>Pseudomonadati</taxon>
        <taxon>Pseudomonadota</taxon>
        <taxon>Alphaproteobacteria</taxon>
        <taxon>Rhodobacterales</taxon>
        <taxon>Roseobacteraceae</taxon>
        <taxon>Jannaschia</taxon>
    </lineage>
</organism>
<evidence type="ECO:0008006" key="3">
    <source>
        <dbReference type="Google" id="ProtNLM"/>
    </source>
</evidence>
<gene>
    <name evidence="1" type="ORF">JANAI62_00210</name>
</gene>
<keyword evidence="2" id="KW-1185">Reference proteome</keyword>
<dbReference type="Proteomes" id="UP000786693">
    <property type="component" value="Unassembled WGS sequence"/>
</dbReference>
<evidence type="ECO:0000313" key="2">
    <source>
        <dbReference type="Proteomes" id="UP000786693"/>
    </source>
</evidence>
<accession>A0ABQ4NG39</accession>
<sequence>MGLGVYAAGPYGDAMSMLRPFLQACRGAAVLVGLLAIAGCTRSLTQAELALSSKLHGDTLDPAPITVVQNPFIGLFPITFNARPRTTCRERIGPPRSGRITAATGGIVLFERLLLSPDAWQPDYAATYGPEAVIDLPAAMFLIHELTHVWQWQNRALTGYHPRRAFKEQITIDDPYLFDTDAEQPFLSYGYEQQASLVEEYLCCAVLDPDGARTERLKHLLRQVMPVAEPRTLTRPAWVPYTEDVPGICS</sequence>
<proteinExistence type="predicted"/>
<protein>
    <recommendedName>
        <fullName evidence="3">DUF4157 domain-containing protein</fullName>
    </recommendedName>
</protein>
<reference evidence="1 2" key="1">
    <citation type="submission" date="2021-05" db="EMBL/GenBank/DDBJ databases">
        <title>Bacteria Genome sequencing.</title>
        <authorList>
            <person name="Takabe Y."/>
            <person name="Nakajima Y."/>
            <person name="Suzuki S."/>
            <person name="Shiozaki T."/>
        </authorList>
    </citation>
    <scope>NUCLEOTIDE SEQUENCE [LARGE SCALE GENOMIC DNA]</scope>
    <source>
        <strain evidence="1 2">AI_62</strain>
    </source>
</reference>
<name>A0ABQ4NG39_9RHOB</name>
<evidence type="ECO:0000313" key="1">
    <source>
        <dbReference type="EMBL" id="GIT93398.1"/>
    </source>
</evidence>